<name>J0Q552_9HYPH</name>
<gene>
    <name evidence="1" type="ORF">MCQ_00504</name>
</gene>
<reference evidence="1 2" key="1">
    <citation type="submission" date="2012-03" db="EMBL/GenBank/DDBJ databases">
        <title>The Genome Sequence of Bartonella washoensis Sb944nv.</title>
        <authorList>
            <consortium name="The Broad Institute Genome Sequencing Platform"/>
            <consortium name="The Broad Institute Genome Sequencing Center for Infectious Disease"/>
            <person name="Feldgarden M."/>
            <person name="Kirby J."/>
            <person name="Kosoy M."/>
            <person name="Birtles R."/>
            <person name="Probert W.S."/>
            <person name="Chiaraviglio L."/>
            <person name="Young S.K."/>
            <person name="Zeng Q."/>
            <person name="Gargeya S."/>
            <person name="Fitzgerald M."/>
            <person name="Haas B."/>
            <person name="Abouelleil A."/>
            <person name="Alvarado L."/>
            <person name="Arachchi H.M."/>
            <person name="Berlin A."/>
            <person name="Chapman S.B."/>
            <person name="Gearin G."/>
            <person name="Goldberg J."/>
            <person name="Griggs A."/>
            <person name="Gujja S."/>
            <person name="Hansen M."/>
            <person name="Heiman D."/>
            <person name="Howarth C."/>
            <person name="Larimer J."/>
            <person name="Lui A."/>
            <person name="MacDonald P.J.P."/>
            <person name="McCowen C."/>
            <person name="Montmayeur A."/>
            <person name="Murphy C."/>
            <person name="Neiman D."/>
            <person name="Pearson M."/>
            <person name="Priest M."/>
            <person name="Roberts A."/>
            <person name="Saif S."/>
            <person name="Shea T."/>
            <person name="Sisk P."/>
            <person name="Stolte C."/>
            <person name="Sykes S."/>
            <person name="Wortman J."/>
            <person name="Nusbaum C."/>
            <person name="Birren B."/>
        </authorList>
    </citation>
    <scope>NUCLEOTIDE SEQUENCE [LARGE SCALE GENOMIC DNA]</scope>
    <source>
        <strain evidence="1 2">Sb944nv</strain>
    </source>
</reference>
<evidence type="ECO:0000313" key="1">
    <source>
        <dbReference type="EMBL" id="EJF80281.1"/>
    </source>
</evidence>
<dbReference type="EMBL" id="AILU01000014">
    <property type="protein sequence ID" value="EJF80281.1"/>
    <property type="molecule type" value="Genomic_DNA"/>
</dbReference>
<evidence type="ECO:0000313" key="2">
    <source>
        <dbReference type="Proteomes" id="UP000008947"/>
    </source>
</evidence>
<proteinExistence type="predicted"/>
<feature type="non-terminal residue" evidence="1">
    <location>
        <position position="1"/>
    </location>
</feature>
<dbReference type="Proteomes" id="UP000008947">
    <property type="component" value="Unassembled WGS sequence"/>
</dbReference>
<protein>
    <submittedName>
        <fullName evidence="1">Uncharacterized protein</fullName>
    </submittedName>
</protein>
<comment type="caution">
    <text evidence="1">The sequence shown here is derived from an EMBL/GenBank/DDBJ whole genome shotgun (WGS) entry which is preliminary data.</text>
</comment>
<sequence length="52" mass="5992">LSFFYADLSTKDNASYSRDEAISSKEEYLLLQGFRVLKPKKHKAILWLIAEG</sequence>
<dbReference type="AlphaFoldDB" id="J0Q552"/>
<keyword evidence="2" id="KW-1185">Reference proteome</keyword>
<dbReference type="HOGENOM" id="CLU_3073009_0_0_5"/>
<organism evidence="1 2">
    <name type="scientific">Candidatus Bartonella washoeensis Sb944nv</name>
    <dbReference type="NCBI Taxonomy" id="1094563"/>
    <lineage>
        <taxon>Bacteria</taxon>
        <taxon>Pseudomonadati</taxon>
        <taxon>Pseudomonadota</taxon>
        <taxon>Alphaproteobacteria</taxon>
        <taxon>Hyphomicrobiales</taxon>
        <taxon>Bartonellaceae</taxon>
        <taxon>Bartonella</taxon>
    </lineage>
</organism>
<accession>J0Q552</accession>